<sequence>MSPALQIGSENRSQVNDRSPISHPRLIPSH</sequence>
<name>A0A8S5PZQ6_9CAUD</name>
<accession>A0A8S5PZQ6</accession>
<protein>
    <submittedName>
        <fullName evidence="2">Uncharacterized protein</fullName>
    </submittedName>
</protein>
<reference evidence="2" key="1">
    <citation type="journal article" date="2021" name="Proc. Natl. Acad. Sci. U.S.A.">
        <title>A Catalog of Tens of Thousands of Viruses from Human Metagenomes Reveals Hidden Associations with Chronic Diseases.</title>
        <authorList>
            <person name="Tisza M.J."/>
            <person name="Buck C.B."/>
        </authorList>
    </citation>
    <scope>NUCLEOTIDE SEQUENCE</scope>
    <source>
        <strain evidence="2">CtXSp1</strain>
    </source>
</reference>
<dbReference type="EMBL" id="BK015539">
    <property type="protein sequence ID" value="DAE11893.1"/>
    <property type="molecule type" value="Genomic_DNA"/>
</dbReference>
<proteinExistence type="predicted"/>
<organism evidence="2">
    <name type="scientific">Podoviridae sp. ctXSp1</name>
    <dbReference type="NCBI Taxonomy" id="2825256"/>
    <lineage>
        <taxon>Viruses</taxon>
        <taxon>Duplodnaviria</taxon>
        <taxon>Heunggongvirae</taxon>
        <taxon>Uroviricota</taxon>
        <taxon>Caudoviricetes</taxon>
    </lineage>
</organism>
<evidence type="ECO:0000313" key="2">
    <source>
        <dbReference type="EMBL" id="DAE11893.1"/>
    </source>
</evidence>
<feature type="compositionally biased region" description="Polar residues" evidence="1">
    <location>
        <begin position="8"/>
        <end position="19"/>
    </location>
</feature>
<feature type="region of interest" description="Disordered" evidence="1">
    <location>
        <begin position="1"/>
        <end position="30"/>
    </location>
</feature>
<evidence type="ECO:0000256" key="1">
    <source>
        <dbReference type="SAM" id="MobiDB-lite"/>
    </source>
</evidence>